<dbReference type="InterPro" id="IPR036291">
    <property type="entry name" value="NAD(P)-bd_dom_sf"/>
</dbReference>
<evidence type="ECO:0000256" key="12">
    <source>
        <dbReference type="ARBA" id="ARBA00048843"/>
    </source>
</evidence>
<dbReference type="Pfam" id="PF00107">
    <property type="entry name" value="ADH_zinc_N"/>
    <property type="match status" value="1"/>
</dbReference>
<comment type="subcellular location">
    <subcellularLocation>
        <location evidence="1">Mitochondrion</location>
    </subcellularLocation>
</comment>
<evidence type="ECO:0000259" key="13">
    <source>
        <dbReference type="SMART" id="SM00829"/>
    </source>
</evidence>
<protein>
    <recommendedName>
        <fullName evidence="11">enoyl-[acyl-carrier-protein] reductase</fullName>
        <ecNumber evidence="11">1.3.1.104</ecNumber>
    </recommendedName>
</protein>
<dbReference type="Proteomes" id="UP001150907">
    <property type="component" value="Unassembled WGS sequence"/>
</dbReference>
<evidence type="ECO:0000256" key="9">
    <source>
        <dbReference type="ARBA" id="ARBA00023128"/>
    </source>
</evidence>
<keyword evidence="6" id="KW-0809">Transit peptide</keyword>
<dbReference type="InterPro" id="IPR051034">
    <property type="entry name" value="Mito_Enoyl-ACP_Reductase"/>
</dbReference>
<dbReference type="Gene3D" id="3.40.50.720">
    <property type="entry name" value="NAD(P)-binding Rossmann-like Domain"/>
    <property type="match status" value="1"/>
</dbReference>
<dbReference type="SUPFAM" id="SSF51735">
    <property type="entry name" value="NAD(P)-binding Rossmann-fold domains"/>
    <property type="match status" value="1"/>
</dbReference>
<evidence type="ECO:0000256" key="6">
    <source>
        <dbReference type="ARBA" id="ARBA00022946"/>
    </source>
</evidence>
<dbReference type="Gene3D" id="3.90.180.10">
    <property type="entry name" value="Medium-chain alcohol dehydrogenases, catalytic domain"/>
    <property type="match status" value="1"/>
</dbReference>
<accession>A0A9W8BEN5</accession>
<evidence type="ECO:0000256" key="2">
    <source>
        <dbReference type="ARBA" id="ARBA00010371"/>
    </source>
</evidence>
<organism evidence="14 15">
    <name type="scientific">Coemansia thaxteri</name>
    <dbReference type="NCBI Taxonomy" id="2663907"/>
    <lineage>
        <taxon>Eukaryota</taxon>
        <taxon>Fungi</taxon>
        <taxon>Fungi incertae sedis</taxon>
        <taxon>Zoopagomycota</taxon>
        <taxon>Kickxellomycotina</taxon>
        <taxon>Kickxellomycetes</taxon>
        <taxon>Kickxellales</taxon>
        <taxon>Kickxellaceae</taxon>
        <taxon>Coemansia</taxon>
    </lineage>
</organism>
<evidence type="ECO:0000313" key="14">
    <source>
        <dbReference type="EMBL" id="KAJ1999055.1"/>
    </source>
</evidence>
<keyword evidence="4" id="KW-0276">Fatty acid metabolism</keyword>
<keyword evidence="9" id="KW-0496">Mitochondrion</keyword>
<comment type="similarity">
    <text evidence="2">Belongs to the zinc-containing alcohol dehydrogenase family. Quinone oxidoreductase subfamily.</text>
</comment>
<keyword evidence="15" id="KW-1185">Reference proteome</keyword>
<keyword evidence="7 14" id="KW-0560">Oxidoreductase</keyword>
<evidence type="ECO:0000256" key="11">
    <source>
        <dbReference type="ARBA" id="ARBA00038963"/>
    </source>
</evidence>
<keyword evidence="10" id="KW-0275">Fatty acid biosynthesis</keyword>
<dbReference type="InterPro" id="IPR020843">
    <property type="entry name" value="ER"/>
</dbReference>
<feature type="domain" description="Enoyl reductase (ER)" evidence="13">
    <location>
        <begin position="37"/>
        <end position="380"/>
    </location>
</feature>
<evidence type="ECO:0000256" key="5">
    <source>
        <dbReference type="ARBA" id="ARBA00022857"/>
    </source>
</evidence>
<evidence type="ECO:0000256" key="4">
    <source>
        <dbReference type="ARBA" id="ARBA00022832"/>
    </source>
</evidence>
<dbReference type="PANTHER" id="PTHR43981">
    <property type="entry name" value="ENOYL-[ACYL-CARRIER-PROTEIN] REDUCTASE, MITOCHONDRIAL"/>
    <property type="match status" value="1"/>
</dbReference>
<dbReference type="SUPFAM" id="SSF50129">
    <property type="entry name" value="GroES-like"/>
    <property type="match status" value="1"/>
</dbReference>
<name>A0A9W8BEN5_9FUNG</name>
<evidence type="ECO:0000256" key="1">
    <source>
        <dbReference type="ARBA" id="ARBA00004173"/>
    </source>
</evidence>
<dbReference type="Pfam" id="PF08240">
    <property type="entry name" value="ADH_N"/>
    <property type="match status" value="1"/>
</dbReference>
<keyword evidence="5" id="KW-0521">NADP</keyword>
<dbReference type="InterPro" id="IPR013149">
    <property type="entry name" value="ADH-like_C"/>
</dbReference>
<dbReference type="GO" id="GO:0005739">
    <property type="term" value="C:mitochondrion"/>
    <property type="evidence" value="ECO:0007669"/>
    <property type="project" value="UniProtKB-SubCell"/>
</dbReference>
<dbReference type="EC" id="1.3.1.104" evidence="11"/>
<dbReference type="GO" id="GO:0006633">
    <property type="term" value="P:fatty acid biosynthetic process"/>
    <property type="evidence" value="ECO:0007669"/>
    <property type="project" value="UniProtKB-KW"/>
</dbReference>
<gene>
    <name evidence="14" type="primary">ETR1</name>
    <name evidence="14" type="ORF">H4R26_005213</name>
</gene>
<dbReference type="SMART" id="SM00829">
    <property type="entry name" value="PKS_ER"/>
    <property type="match status" value="1"/>
</dbReference>
<dbReference type="EMBL" id="JANBQF010000799">
    <property type="protein sequence ID" value="KAJ1999055.1"/>
    <property type="molecule type" value="Genomic_DNA"/>
</dbReference>
<reference evidence="14" key="1">
    <citation type="submission" date="2022-07" db="EMBL/GenBank/DDBJ databases">
        <title>Phylogenomic reconstructions and comparative analyses of Kickxellomycotina fungi.</title>
        <authorList>
            <person name="Reynolds N.K."/>
            <person name="Stajich J.E."/>
            <person name="Barry K."/>
            <person name="Grigoriev I.V."/>
            <person name="Crous P."/>
            <person name="Smith M.E."/>
        </authorList>
    </citation>
    <scope>NUCLEOTIDE SEQUENCE</scope>
    <source>
        <strain evidence="14">IMI 214461</strain>
    </source>
</reference>
<dbReference type="OrthoDB" id="7482721at2759"/>
<dbReference type="FunFam" id="3.40.50.720:FF:000112">
    <property type="entry name" value="Enoyl-[acyl-carrier-protein] reductase 1, mitochondrial"/>
    <property type="match status" value="1"/>
</dbReference>
<evidence type="ECO:0000256" key="7">
    <source>
        <dbReference type="ARBA" id="ARBA00023002"/>
    </source>
</evidence>
<dbReference type="AlphaFoldDB" id="A0A9W8BEN5"/>
<dbReference type="CDD" id="cd08290">
    <property type="entry name" value="ETR"/>
    <property type="match status" value="1"/>
</dbReference>
<evidence type="ECO:0000256" key="10">
    <source>
        <dbReference type="ARBA" id="ARBA00023160"/>
    </source>
</evidence>
<keyword evidence="8" id="KW-0443">Lipid metabolism</keyword>
<comment type="catalytic activity">
    <reaction evidence="12">
        <text>a 2,3-saturated acyl-[ACP] + NADP(+) = a (2E)-enoyl-[ACP] + NADPH + H(+)</text>
        <dbReference type="Rhea" id="RHEA:22564"/>
        <dbReference type="Rhea" id="RHEA-COMP:9925"/>
        <dbReference type="Rhea" id="RHEA-COMP:9926"/>
        <dbReference type="ChEBI" id="CHEBI:15378"/>
        <dbReference type="ChEBI" id="CHEBI:57783"/>
        <dbReference type="ChEBI" id="CHEBI:58349"/>
        <dbReference type="ChEBI" id="CHEBI:78784"/>
        <dbReference type="ChEBI" id="CHEBI:78785"/>
        <dbReference type="EC" id="1.3.1.104"/>
    </reaction>
</comment>
<dbReference type="InterPro" id="IPR013154">
    <property type="entry name" value="ADH-like_N"/>
</dbReference>
<comment type="caution">
    <text evidence="14">The sequence shown here is derived from an EMBL/GenBank/DDBJ whole genome shotgun (WGS) entry which is preliminary data.</text>
</comment>
<dbReference type="GO" id="GO:0141148">
    <property type="term" value="F:enoyl-[acyl-carrier-protein] reductase (NADPH) activity"/>
    <property type="evidence" value="ECO:0007669"/>
    <property type="project" value="UniProtKB-EC"/>
</dbReference>
<sequence length="391" mass="42259">MRILVRTSTSAWTGRRHVAVRLLSTRWALAAVYGATGEPSSVMRVVVRELPQELGASEVAIRMLAAPVNPSDLNQIEGTYPVRGRFADVRRLLADGEGGGGCVERLAVGGNEGVGVVEAVGAAVRDVRAGEWVVPAQAGEFGTWCTHAVVGRAQVIRIADQWREGVDAAVVAALKVNASTAYRLLRDFGDLQAGDWVIQNGANSGVGRAVIQLARARGVHTVNVVRDRGADAHAQLADELQRLGADVVVRDTELGSAEFRERMRALGSPRVALNCVGGRAALAMARHVAEGAWLVTYGAMARQPVVLPASLLLFRDVRACGFWMNRWYAQHAAAERDDMWRAILALARERRFEAPPMQRVPWPAGLRADAAQELVRAAVAWDGGAKRLFEF</sequence>
<evidence type="ECO:0000256" key="3">
    <source>
        <dbReference type="ARBA" id="ARBA00022516"/>
    </source>
</evidence>
<dbReference type="InterPro" id="IPR011032">
    <property type="entry name" value="GroES-like_sf"/>
</dbReference>
<proteinExistence type="inferred from homology"/>
<dbReference type="PANTHER" id="PTHR43981:SF2">
    <property type="entry name" value="ENOYL-[ACYL-CARRIER-PROTEIN] REDUCTASE, MITOCHONDRIAL"/>
    <property type="match status" value="1"/>
</dbReference>
<evidence type="ECO:0000256" key="8">
    <source>
        <dbReference type="ARBA" id="ARBA00023098"/>
    </source>
</evidence>
<evidence type="ECO:0000313" key="15">
    <source>
        <dbReference type="Proteomes" id="UP001150907"/>
    </source>
</evidence>
<keyword evidence="3" id="KW-0444">Lipid biosynthesis</keyword>